<gene>
    <name evidence="2" type="ORF">CZ674_09395</name>
</gene>
<keyword evidence="3" id="KW-1185">Reference proteome</keyword>
<keyword evidence="1" id="KW-0812">Transmembrane</keyword>
<keyword evidence="1" id="KW-1133">Transmembrane helix</keyword>
<feature type="transmembrane region" description="Helical" evidence="1">
    <location>
        <begin position="21"/>
        <end position="40"/>
    </location>
</feature>
<sequence length="50" mass="5369">MTSPSPASQPWEGHPRGSREYRGILVALLFAGIATFAQVYSPQGILPEIA</sequence>
<keyword evidence="1" id="KW-0472">Membrane</keyword>
<protein>
    <submittedName>
        <fullName evidence="2">Uncharacterized protein</fullName>
    </submittedName>
</protein>
<name>A0A1R4G6N0_9MICO</name>
<dbReference type="GeneID" id="303174347"/>
<evidence type="ECO:0000313" key="3">
    <source>
        <dbReference type="Proteomes" id="UP000195787"/>
    </source>
</evidence>
<dbReference type="EMBL" id="FUHU01000038">
    <property type="protein sequence ID" value="SJM63844.1"/>
    <property type="molecule type" value="Genomic_DNA"/>
</dbReference>
<evidence type="ECO:0000313" key="2">
    <source>
        <dbReference type="EMBL" id="SJM63844.1"/>
    </source>
</evidence>
<organism evidence="2 3">
    <name type="scientific">Agrococcus casei LMG 22410</name>
    <dbReference type="NCBI Taxonomy" id="1255656"/>
    <lineage>
        <taxon>Bacteria</taxon>
        <taxon>Bacillati</taxon>
        <taxon>Actinomycetota</taxon>
        <taxon>Actinomycetes</taxon>
        <taxon>Micrococcales</taxon>
        <taxon>Microbacteriaceae</taxon>
        <taxon>Agrococcus</taxon>
    </lineage>
</organism>
<accession>A0A1R4G6N0</accession>
<proteinExistence type="predicted"/>
<dbReference type="RefSeq" id="WP_234988533.1">
    <property type="nucleotide sequence ID" value="NZ_FUHU01000038.1"/>
</dbReference>
<dbReference type="AlphaFoldDB" id="A0A1R4G6N0"/>
<reference evidence="2 3" key="1">
    <citation type="submission" date="2017-02" db="EMBL/GenBank/DDBJ databases">
        <authorList>
            <person name="Peterson S.W."/>
        </authorList>
    </citation>
    <scope>NUCLEOTIDE SEQUENCE [LARGE SCALE GENOMIC DNA]</scope>
    <source>
        <strain evidence="2 3">LMG 22410</strain>
    </source>
</reference>
<evidence type="ECO:0000256" key="1">
    <source>
        <dbReference type="SAM" id="Phobius"/>
    </source>
</evidence>
<dbReference type="Proteomes" id="UP000195787">
    <property type="component" value="Unassembled WGS sequence"/>
</dbReference>